<accession>A0A7D6ZXR3</accession>
<dbReference type="Proteomes" id="UP000515512">
    <property type="component" value="Chromosome"/>
</dbReference>
<reference evidence="2 3" key="1">
    <citation type="submission" date="2020-07" db="EMBL/GenBank/DDBJ databases">
        <authorList>
            <person name="Zhuang K."/>
            <person name="Ran Y."/>
        </authorList>
    </citation>
    <scope>NUCLEOTIDE SEQUENCE [LARGE SCALE GENOMIC DNA]</scope>
    <source>
        <strain evidence="2 3">WCH-YHL-001</strain>
    </source>
</reference>
<dbReference type="PANTHER" id="PTHR38011">
    <property type="entry name" value="DIHYDROFOLATE REDUCTASE FAMILY PROTEIN (AFU_ORTHOLOGUE AFUA_8G06820)"/>
    <property type="match status" value="1"/>
</dbReference>
<keyword evidence="3" id="KW-1185">Reference proteome</keyword>
<dbReference type="InterPro" id="IPR050765">
    <property type="entry name" value="Riboflavin_Biosynth_HTPR"/>
</dbReference>
<dbReference type="SUPFAM" id="SSF53597">
    <property type="entry name" value="Dihydrofolate reductase-like"/>
    <property type="match status" value="1"/>
</dbReference>
<dbReference type="GO" id="GO:0009231">
    <property type="term" value="P:riboflavin biosynthetic process"/>
    <property type="evidence" value="ECO:0007669"/>
    <property type="project" value="InterPro"/>
</dbReference>
<dbReference type="GO" id="GO:0008703">
    <property type="term" value="F:5-amino-6-(5-phosphoribosylamino)uracil reductase activity"/>
    <property type="evidence" value="ECO:0007669"/>
    <property type="project" value="InterPro"/>
</dbReference>
<dbReference type="InterPro" id="IPR002734">
    <property type="entry name" value="RibDG_C"/>
</dbReference>
<dbReference type="RefSeq" id="WP_181582385.1">
    <property type="nucleotide sequence ID" value="NZ_CP059399.1"/>
</dbReference>
<gene>
    <name evidence="2" type="ORF">H0264_02020</name>
</gene>
<dbReference type="PANTHER" id="PTHR38011:SF11">
    <property type="entry name" value="2,5-DIAMINO-6-RIBOSYLAMINO-4(3H)-PYRIMIDINONE 5'-PHOSPHATE REDUCTASE"/>
    <property type="match status" value="1"/>
</dbReference>
<evidence type="ECO:0000259" key="1">
    <source>
        <dbReference type="Pfam" id="PF01872"/>
    </source>
</evidence>
<dbReference type="EMBL" id="CP059399">
    <property type="protein sequence ID" value="QLY31189.1"/>
    <property type="molecule type" value="Genomic_DNA"/>
</dbReference>
<dbReference type="Pfam" id="PF01872">
    <property type="entry name" value="RibD_C"/>
    <property type="match status" value="1"/>
</dbReference>
<evidence type="ECO:0000313" key="3">
    <source>
        <dbReference type="Proteomes" id="UP000515512"/>
    </source>
</evidence>
<evidence type="ECO:0000313" key="2">
    <source>
        <dbReference type="EMBL" id="QLY31189.1"/>
    </source>
</evidence>
<feature type="domain" description="Bacterial bifunctional deaminase-reductase C-terminal" evidence="1">
    <location>
        <begin position="4"/>
        <end position="178"/>
    </location>
</feature>
<dbReference type="InterPro" id="IPR024072">
    <property type="entry name" value="DHFR-like_dom_sf"/>
</dbReference>
<dbReference type="KEGG" id="nhu:H0264_02020"/>
<sequence>MRDLIVTENITLDGVIDATGGWFAVAEGPDESDQVEAVREQFEAADAVLFGRVTFEEMRGYWPVQTGDTTGVADYLNKVDKYVTSHTMGDPQWENTTVLRGPLVDEIRLLKSMPGEDIVCTGSITLVHSLVAAGLVDEFRLFQHPVVLGQGARLFPDGVMLPRLRLAEARAFRSGVVLMRYRG</sequence>
<organism evidence="2 3">
    <name type="scientific">Nocardia huaxiensis</name>
    <dbReference type="NCBI Taxonomy" id="2755382"/>
    <lineage>
        <taxon>Bacteria</taxon>
        <taxon>Bacillati</taxon>
        <taxon>Actinomycetota</taxon>
        <taxon>Actinomycetes</taxon>
        <taxon>Mycobacteriales</taxon>
        <taxon>Nocardiaceae</taxon>
        <taxon>Nocardia</taxon>
    </lineage>
</organism>
<dbReference type="Gene3D" id="3.40.430.10">
    <property type="entry name" value="Dihydrofolate Reductase, subunit A"/>
    <property type="match status" value="1"/>
</dbReference>
<dbReference type="AlphaFoldDB" id="A0A7D6ZXR3"/>
<name>A0A7D6ZXR3_9NOCA</name>
<protein>
    <submittedName>
        <fullName evidence="2">Dihydrofolate reductase</fullName>
    </submittedName>
</protein>
<proteinExistence type="predicted"/>